<dbReference type="InParanoid" id="K3WS89"/>
<dbReference type="PANTHER" id="PTHR38899">
    <property type="entry name" value="DOMAIN OOKINETE PROTEIN, PUTATIVE-RELATED"/>
    <property type="match status" value="1"/>
</dbReference>
<dbReference type="HOGENOM" id="CLU_076770_0_0_1"/>
<dbReference type="EMBL" id="GL376617">
    <property type="status" value="NOT_ANNOTATED_CDS"/>
    <property type="molecule type" value="Genomic_DNA"/>
</dbReference>
<reference evidence="1" key="3">
    <citation type="submission" date="2015-02" db="UniProtKB">
        <authorList>
            <consortium name="EnsemblProtists"/>
        </authorList>
    </citation>
    <scope>IDENTIFICATION</scope>
    <source>
        <strain evidence="1">DAOM BR144</strain>
    </source>
</reference>
<proteinExistence type="predicted"/>
<protein>
    <submittedName>
        <fullName evidence="1">Uncharacterized protein</fullName>
    </submittedName>
</protein>
<dbReference type="VEuPathDB" id="FungiDB:PYU1_G007817"/>
<dbReference type="OMA" id="QTDIAAC"/>
<evidence type="ECO:0000313" key="2">
    <source>
        <dbReference type="Proteomes" id="UP000019132"/>
    </source>
</evidence>
<dbReference type="Proteomes" id="UP000019132">
    <property type="component" value="Unassembled WGS sequence"/>
</dbReference>
<keyword evidence="2" id="KW-1185">Reference proteome</keyword>
<accession>K3WS89</accession>
<dbReference type="EnsemblProtists" id="PYU1_T007833">
    <property type="protein sequence ID" value="PYU1_T007833"/>
    <property type="gene ID" value="PYU1_G007817"/>
</dbReference>
<reference evidence="2" key="1">
    <citation type="journal article" date="2010" name="Genome Biol.">
        <title>Genome sequence of the necrotrophic plant pathogen Pythium ultimum reveals original pathogenicity mechanisms and effector repertoire.</title>
        <authorList>
            <person name="Levesque C.A."/>
            <person name="Brouwer H."/>
            <person name="Cano L."/>
            <person name="Hamilton J.P."/>
            <person name="Holt C."/>
            <person name="Huitema E."/>
            <person name="Raffaele S."/>
            <person name="Robideau G.P."/>
            <person name="Thines M."/>
            <person name="Win J."/>
            <person name="Zerillo M.M."/>
            <person name="Beakes G.W."/>
            <person name="Boore J.L."/>
            <person name="Busam D."/>
            <person name="Dumas B."/>
            <person name="Ferriera S."/>
            <person name="Fuerstenberg S.I."/>
            <person name="Gachon C.M."/>
            <person name="Gaulin E."/>
            <person name="Govers F."/>
            <person name="Grenville-Briggs L."/>
            <person name="Horner N."/>
            <person name="Hostetler J."/>
            <person name="Jiang R.H."/>
            <person name="Johnson J."/>
            <person name="Krajaejun T."/>
            <person name="Lin H."/>
            <person name="Meijer H.J."/>
            <person name="Moore B."/>
            <person name="Morris P."/>
            <person name="Phuntmart V."/>
            <person name="Puiu D."/>
            <person name="Shetty J."/>
            <person name="Stajich J.E."/>
            <person name="Tripathy S."/>
            <person name="Wawra S."/>
            <person name="van West P."/>
            <person name="Whitty B.R."/>
            <person name="Coutinho P.M."/>
            <person name="Henrissat B."/>
            <person name="Martin F."/>
            <person name="Thomas P.D."/>
            <person name="Tyler B.M."/>
            <person name="De Vries R.P."/>
            <person name="Kamoun S."/>
            <person name="Yandell M."/>
            <person name="Tisserat N."/>
            <person name="Buell C.R."/>
        </authorList>
    </citation>
    <scope>NUCLEOTIDE SEQUENCE</scope>
    <source>
        <strain evidence="2">DAOM:BR144</strain>
    </source>
</reference>
<organism evidence="1 2">
    <name type="scientific">Globisporangium ultimum (strain ATCC 200006 / CBS 805.95 / DAOM BR144)</name>
    <name type="common">Pythium ultimum</name>
    <dbReference type="NCBI Taxonomy" id="431595"/>
    <lineage>
        <taxon>Eukaryota</taxon>
        <taxon>Sar</taxon>
        <taxon>Stramenopiles</taxon>
        <taxon>Oomycota</taxon>
        <taxon>Peronosporomycetes</taxon>
        <taxon>Pythiales</taxon>
        <taxon>Pythiaceae</taxon>
        <taxon>Globisporangium</taxon>
    </lineage>
</organism>
<dbReference type="AlphaFoldDB" id="K3WS89"/>
<reference evidence="2" key="2">
    <citation type="submission" date="2010-04" db="EMBL/GenBank/DDBJ databases">
        <authorList>
            <person name="Buell R."/>
            <person name="Hamilton J."/>
            <person name="Hostetler J."/>
        </authorList>
    </citation>
    <scope>NUCLEOTIDE SEQUENCE [LARGE SCALE GENOMIC DNA]</scope>
    <source>
        <strain evidence="2">DAOM:BR144</strain>
    </source>
</reference>
<dbReference type="PANTHER" id="PTHR38899:SF1">
    <property type="entry name" value="PROTEIN KINASE"/>
    <property type="match status" value="1"/>
</dbReference>
<dbReference type="eggNOG" id="ENOG502SYEQ">
    <property type="taxonomic scope" value="Eukaryota"/>
</dbReference>
<name>K3WS89_GLOUD</name>
<evidence type="ECO:0000313" key="1">
    <source>
        <dbReference type="EnsemblProtists" id="PYU1_T007833"/>
    </source>
</evidence>
<sequence length="267" mass="29884">MNMNSMLNYYYEGRTNVPMVSSFSMDISAFSSDLFEYPAAVNQHARGELRNAFVLCWENVLIPTKWLCQRVGLRPTPRGLQEAKERAIANPYLQQSLATIEQYILQLINAVAARGPMYIVSEESVQFVEAMCKTFFPRLAYCLSSPTLMQGVQVVGAPKKFVSVAEKTAWRVTLLQNLTRDRLFGCAPHLLLDVNEGRFGLVVITPHQVDAFACSKTLEIAPFAIPKSVLIANARSLTLEQFCLHLQTLGQYIHEATPCDTPFAVTL</sequence>